<dbReference type="InParanoid" id="A0A194QN42"/>
<evidence type="ECO:0000313" key="6">
    <source>
        <dbReference type="Proteomes" id="UP000053240"/>
    </source>
</evidence>
<gene>
    <name evidence="5" type="ORF">RR48_14134</name>
</gene>
<dbReference type="SUPFAM" id="SSF49899">
    <property type="entry name" value="Concanavalin A-like lectins/glucanases"/>
    <property type="match status" value="1"/>
</dbReference>
<evidence type="ECO:0000256" key="3">
    <source>
        <dbReference type="ARBA" id="ARBA00022833"/>
    </source>
</evidence>
<dbReference type="PANTHER" id="PTHR13363">
    <property type="entry name" value="RING FINGER AND SRY DOMAIN-CONTAINING"/>
    <property type="match status" value="1"/>
</dbReference>
<keyword evidence="2" id="KW-0863">Zinc-finger</keyword>
<dbReference type="EMBL" id="KQ461196">
    <property type="protein sequence ID" value="KPJ06395.1"/>
    <property type="molecule type" value="Genomic_DNA"/>
</dbReference>
<reference evidence="5 6" key="1">
    <citation type="journal article" date="2015" name="Nat. Commun.">
        <title>Outbred genome sequencing and CRISPR/Cas9 gene editing in butterflies.</title>
        <authorList>
            <person name="Li X."/>
            <person name="Fan D."/>
            <person name="Zhang W."/>
            <person name="Liu G."/>
            <person name="Zhang L."/>
            <person name="Zhao L."/>
            <person name="Fang X."/>
            <person name="Chen L."/>
            <person name="Dong Y."/>
            <person name="Chen Y."/>
            <person name="Ding Y."/>
            <person name="Zhao R."/>
            <person name="Feng M."/>
            <person name="Zhu Y."/>
            <person name="Feng Y."/>
            <person name="Jiang X."/>
            <person name="Zhu D."/>
            <person name="Xiang H."/>
            <person name="Feng X."/>
            <person name="Li S."/>
            <person name="Wang J."/>
            <person name="Zhang G."/>
            <person name="Kronforst M.R."/>
            <person name="Wang W."/>
        </authorList>
    </citation>
    <scope>NUCLEOTIDE SEQUENCE [LARGE SCALE GENOMIC DNA]</scope>
    <source>
        <strain evidence="5">Ya'a_city_454_Pm</strain>
        <tissue evidence="5">Whole body</tissue>
    </source>
</reference>
<dbReference type="Proteomes" id="UP000053240">
    <property type="component" value="Unassembled WGS sequence"/>
</dbReference>
<protein>
    <submittedName>
        <fullName evidence="5">RING finger and SPRY domain-containing protein 1</fullName>
    </submittedName>
</protein>
<feature type="domain" description="B30.2/SPRY" evidence="4">
    <location>
        <begin position="210"/>
        <end position="402"/>
    </location>
</feature>
<dbReference type="Gene3D" id="2.60.120.920">
    <property type="match status" value="1"/>
</dbReference>
<dbReference type="Pfam" id="PF00622">
    <property type="entry name" value="SPRY"/>
    <property type="match status" value="1"/>
</dbReference>
<dbReference type="GO" id="GO:0004842">
    <property type="term" value="F:ubiquitin-protein transferase activity"/>
    <property type="evidence" value="ECO:0007669"/>
    <property type="project" value="InterPro"/>
</dbReference>
<evidence type="ECO:0000313" key="5">
    <source>
        <dbReference type="EMBL" id="KPJ06395.1"/>
    </source>
</evidence>
<dbReference type="GO" id="GO:0005737">
    <property type="term" value="C:cytoplasm"/>
    <property type="evidence" value="ECO:0007669"/>
    <property type="project" value="TreeGrafter"/>
</dbReference>
<keyword evidence="3" id="KW-0862">Zinc</keyword>
<dbReference type="PANTHER" id="PTHR13363:SF6">
    <property type="entry name" value="RING FINGER AND SPRY DOMAIN-CONTAINING PROTEIN 1"/>
    <property type="match status" value="1"/>
</dbReference>
<dbReference type="InterPro" id="IPR045129">
    <property type="entry name" value="RNF123/RKP/RSPRY1"/>
</dbReference>
<dbReference type="PROSITE" id="PS50188">
    <property type="entry name" value="B302_SPRY"/>
    <property type="match status" value="1"/>
</dbReference>
<dbReference type="GO" id="GO:0008270">
    <property type="term" value="F:zinc ion binding"/>
    <property type="evidence" value="ECO:0007669"/>
    <property type="project" value="UniProtKB-KW"/>
</dbReference>
<dbReference type="STRING" id="76193.A0A194QN42"/>
<evidence type="ECO:0000259" key="4">
    <source>
        <dbReference type="PROSITE" id="PS50188"/>
    </source>
</evidence>
<name>A0A194QN42_PAPMA</name>
<evidence type="ECO:0000256" key="2">
    <source>
        <dbReference type="ARBA" id="ARBA00022771"/>
    </source>
</evidence>
<sequence length="760" mass="86526">MNVEEEEFLNQFQGEILEGIIDLLILQSDSISDFSTEPTGPPLVVSVLSSISQTEEYWLHVIKCAVRKVPHYAINVINDIITDMPCPTVETVNRLFREKFQLSSARAANPRYNRQAERNICVVLSCLANKLAGGPSTRIFTRNVLRHRSRQLLMAFLTLEKFAVTSENKIKIEQKLAQLGRNPLLDLLEYDNSDDCVWRQIGFCARWALDNTFTVPGRQPSYLSVDMSRINVIFNQNTQRFMKISPDGLEVRCDTSDFGTLRATCEVTRGSFYFEVRLITGGPMRIGLATSESKMTDTYAIGSDENSIGYDGSTRCLWSEGASRYMFGIQFWRPGYVFGFHVNTIRRKIHLVQNRRTKRFYPAVTMAPYVQCRFNFGSEPFVYRVPEEGPYSTFNEVGQLTPEQKMVKPRNIFQMENSVFNENNNACKICYDNPVNAKLLPCGHDTTFEDIDADKSLKIIEASSEPDLVTRAALNNSISSFGSHLGLDKMVADFELRYSINTKDINNSQGEKIYAQIENNKPRKIIFEDEKIEKDIDSVKLTSPNLSSECSILKTSNKSINSNINIRKSPAKYNLFEHIRSPVAMYIKQSPQVPLLQNVKPEKSLAGTHSITDFGNYRNPKYNVDYKPLPLVAYKSAKNTKVLEIPDEKKLPRCQWANKLTSSLPRAVVIRHVQRKNITLTKKEESLADNSFAELTLQQAKLSICTLESAYNKKTNIGKRYESRSGTASKRALGVHCRGALRRENYERDDTRYNVNVKAR</sequence>
<keyword evidence="1" id="KW-0479">Metal-binding</keyword>
<proteinExistence type="predicted"/>
<accession>A0A194QN42</accession>
<keyword evidence="6" id="KW-1185">Reference proteome</keyword>
<dbReference type="SMART" id="SM00449">
    <property type="entry name" value="SPRY"/>
    <property type="match status" value="1"/>
</dbReference>
<dbReference type="InterPro" id="IPR043136">
    <property type="entry name" value="B30.2/SPRY_sf"/>
</dbReference>
<dbReference type="InterPro" id="IPR013320">
    <property type="entry name" value="ConA-like_dom_sf"/>
</dbReference>
<evidence type="ECO:0000256" key="1">
    <source>
        <dbReference type="ARBA" id="ARBA00022723"/>
    </source>
</evidence>
<dbReference type="InterPro" id="IPR003877">
    <property type="entry name" value="SPRY_dom"/>
</dbReference>
<dbReference type="InterPro" id="IPR001870">
    <property type="entry name" value="B30.2/SPRY"/>
</dbReference>
<dbReference type="GO" id="GO:0051603">
    <property type="term" value="P:proteolysis involved in protein catabolic process"/>
    <property type="evidence" value="ECO:0007669"/>
    <property type="project" value="TreeGrafter"/>
</dbReference>
<dbReference type="AlphaFoldDB" id="A0A194QN42"/>
<organism evidence="5 6">
    <name type="scientific">Papilio machaon</name>
    <name type="common">Old World swallowtail butterfly</name>
    <dbReference type="NCBI Taxonomy" id="76193"/>
    <lineage>
        <taxon>Eukaryota</taxon>
        <taxon>Metazoa</taxon>
        <taxon>Ecdysozoa</taxon>
        <taxon>Arthropoda</taxon>
        <taxon>Hexapoda</taxon>
        <taxon>Insecta</taxon>
        <taxon>Pterygota</taxon>
        <taxon>Neoptera</taxon>
        <taxon>Endopterygota</taxon>
        <taxon>Lepidoptera</taxon>
        <taxon>Glossata</taxon>
        <taxon>Ditrysia</taxon>
        <taxon>Papilionoidea</taxon>
        <taxon>Papilionidae</taxon>
        <taxon>Papilioninae</taxon>
        <taxon>Papilio</taxon>
    </lineage>
</organism>